<dbReference type="PIRSF" id="PIRSF000171">
    <property type="entry name" value="SDHA_APRA_LASPO"/>
    <property type="match status" value="1"/>
</dbReference>
<sequence length="654" mass="72058">MSVVDRQKWDVVVIGAGGAGLRAAIEARERGARTAVICKSLFGKAHTVMAEGGIAAAMANVNENDNWQVHFRDTMRGGKFLNQWRMAELHAQEAPDRVWELETWGALFDRTKDGRISQRNFGGHEYPRLAHVGDRTGLELIRTLQQKIVALQQEDHKETGDYESRLKVFQECTVTRVLTVSDSGSAAGGSRVSGVFGYERESGRFLVLEAPSVVIATGGIGKSFKVTSNSWEYTGDGHALALLAGAPLLNMEFVQFHPTGMVWPPSVKGILVTESVRGDGGVLRNSEGKRFMFDYIPDVFKEKYAESEEEGDRWYEDPDHNRRPPELLPRDEVARAINAEVKAGRGSPHGGVFLDVSTRMPAEVIRRRLPSMYHQFKELADVDITAEAMEVGPTCHYVMGGIAVESDTAAARGVPGLYAAGEVAGGMHGSNRLGGNSLSDLLVFGRRAGLHAAEYAAGLTTRPDVDDSQVDIAAAEALRPFSAEGPVPSEQEGRPPENPYTLHQELQQAMNDLVGIIRREGEMEQALEKLADLRVRARRAGVEGHRQFNPGWHLALDLRNMLLVSECVARAALERTESRGGHTREDHPTMEREWRRINLLCRLADPTGGLAATDPVVGQIALTRETTDPIRPDLLALFDKEELVKYLAEEELYE</sequence>
<dbReference type="Proteomes" id="UP000603227">
    <property type="component" value="Unassembled WGS sequence"/>
</dbReference>
<reference evidence="9" key="1">
    <citation type="journal article" date="2014" name="Int. J. Syst. Evol. Microbiol.">
        <title>Complete genome sequence of Corynebacterium casei LMG S-19264T (=DSM 44701T), isolated from a smear-ripened cheese.</title>
        <authorList>
            <consortium name="US DOE Joint Genome Institute (JGI-PGF)"/>
            <person name="Walter F."/>
            <person name="Albersmeier A."/>
            <person name="Kalinowski J."/>
            <person name="Ruckert C."/>
        </authorList>
    </citation>
    <scope>NUCLEOTIDE SEQUENCE</scope>
    <source>
        <strain evidence="9">CGMCC 4.7403</strain>
    </source>
</reference>
<accession>A0A918Z3R0</accession>
<reference evidence="9" key="2">
    <citation type="submission" date="2020-09" db="EMBL/GenBank/DDBJ databases">
        <authorList>
            <person name="Sun Q."/>
            <person name="Zhou Y."/>
        </authorList>
    </citation>
    <scope>NUCLEOTIDE SEQUENCE</scope>
    <source>
        <strain evidence="9">CGMCC 4.7403</strain>
    </source>
</reference>
<dbReference type="FunFam" id="1.20.58.100:FF:000005">
    <property type="entry name" value="Succinate dehydrogenase flavoprotein subunit"/>
    <property type="match status" value="1"/>
</dbReference>
<dbReference type="InterPro" id="IPR030664">
    <property type="entry name" value="SdhA/FrdA/AprA"/>
</dbReference>
<evidence type="ECO:0000256" key="4">
    <source>
        <dbReference type="ARBA" id="ARBA00023002"/>
    </source>
</evidence>
<feature type="region of interest" description="Disordered" evidence="6">
    <location>
        <begin position="308"/>
        <end position="327"/>
    </location>
</feature>
<comment type="caution">
    <text evidence="9">The sequence shown here is derived from an EMBL/GenBank/DDBJ whole genome shotgun (WGS) entry which is preliminary data.</text>
</comment>
<dbReference type="GO" id="GO:0033765">
    <property type="term" value="F:steroid dehydrogenase activity, acting on the CH-CH group of donors"/>
    <property type="evidence" value="ECO:0007669"/>
    <property type="project" value="UniProtKB-ARBA"/>
</dbReference>
<dbReference type="InterPro" id="IPR037099">
    <property type="entry name" value="Fum_R/Succ_DH_flav-like_C_sf"/>
</dbReference>
<dbReference type="InterPro" id="IPR027477">
    <property type="entry name" value="Succ_DH/fumarate_Rdtase_cat_sf"/>
</dbReference>
<dbReference type="Gene3D" id="3.90.700.10">
    <property type="entry name" value="Succinate dehydrogenase/fumarate reductase flavoprotein, catalytic domain"/>
    <property type="match status" value="1"/>
</dbReference>
<gene>
    <name evidence="9" type="primary">sdhA</name>
    <name evidence="9" type="ORF">GCM10017771_49740</name>
</gene>
<dbReference type="FunFam" id="3.90.700.10:FF:000005">
    <property type="entry name" value="Succinate dehydrogenase flavoprotein subunit"/>
    <property type="match status" value="1"/>
</dbReference>
<evidence type="ECO:0000256" key="1">
    <source>
        <dbReference type="ARBA" id="ARBA00001974"/>
    </source>
</evidence>
<protein>
    <submittedName>
        <fullName evidence="9">Succinate dehydrogenase flavoprotein subunit</fullName>
    </submittedName>
</protein>
<evidence type="ECO:0000313" key="10">
    <source>
        <dbReference type="Proteomes" id="UP000603227"/>
    </source>
</evidence>
<feature type="active site" description="Proton acceptor" evidence="5">
    <location>
        <position position="330"/>
    </location>
</feature>
<evidence type="ECO:0000259" key="8">
    <source>
        <dbReference type="Pfam" id="PF02910"/>
    </source>
</evidence>
<dbReference type="Pfam" id="PF02910">
    <property type="entry name" value="Succ_DH_flav_C"/>
    <property type="match status" value="1"/>
</dbReference>
<evidence type="ECO:0000259" key="7">
    <source>
        <dbReference type="Pfam" id="PF00890"/>
    </source>
</evidence>
<feature type="domain" description="FAD-dependent oxidoreductase 2 FAD-binding" evidence="7">
    <location>
        <begin position="10"/>
        <end position="438"/>
    </location>
</feature>
<name>A0A918Z3R0_9ACTN</name>
<dbReference type="InterPro" id="IPR036188">
    <property type="entry name" value="FAD/NAD-bd_sf"/>
</dbReference>
<keyword evidence="2" id="KW-0285">Flavoprotein</keyword>
<dbReference type="Gene3D" id="1.20.58.100">
    <property type="entry name" value="Fumarate reductase/succinate dehydrogenase flavoprotein-like, C-terminal domain"/>
    <property type="match status" value="1"/>
</dbReference>
<proteinExistence type="predicted"/>
<comment type="cofactor">
    <cofactor evidence="1">
        <name>FAD</name>
        <dbReference type="ChEBI" id="CHEBI:57692"/>
    </cofactor>
</comment>
<dbReference type="PANTHER" id="PTHR11632:SF51">
    <property type="entry name" value="SUCCINATE DEHYDROGENASE [UBIQUINONE] FLAVOPROTEIN SUBUNIT, MITOCHONDRIAL"/>
    <property type="match status" value="1"/>
</dbReference>
<evidence type="ECO:0000313" key="9">
    <source>
        <dbReference type="EMBL" id="GHE32870.1"/>
    </source>
</evidence>
<dbReference type="NCBIfam" id="NF005866">
    <property type="entry name" value="PRK07803.1"/>
    <property type="match status" value="1"/>
</dbReference>
<dbReference type="PRINTS" id="PR00368">
    <property type="entry name" value="FADPNR"/>
</dbReference>
<dbReference type="PANTHER" id="PTHR11632">
    <property type="entry name" value="SUCCINATE DEHYDROGENASE 2 FLAVOPROTEIN SUBUNIT"/>
    <property type="match status" value="1"/>
</dbReference>
<dbReference type="RefSeq" id="WP_189784667.1">
    <property type="nucleotide sequence ID" value="NZ_BNAT01000018.1"/>
</dbReference>
<dbReference type="SUPFAM" id="SSF46977">
    <property type="entry name" value="Succinate dehydrogenase/fumarate reductase flavoprotein C-terminal domain"/>
    <property type="match status" value="1"/>
</dbReference>
<dbReference type="Pfam" id="PF00890">
    <property type="entry name" value="FAD_binding_2"/>
    <property type="match status" value="1"/>
</dbReference>
<keyword evidence="3" id="KW-0274">FAD</keyword>
<keyword evidence="4" id="KW-0560">Oxidoreductase</keyword>
<dbReference type="FunFam" id="3.50.50.60:FF:000026">
    <property type="entry name" value="Succinate dehydrogenase flavoprotein subunit"/>
    <property type="match status" value="1"/>
</dbReference>
<evidence type="ECO:0000256" key="5">
    <source>
        <dbReference type="PIRSR" id="PIRSR000171-1"/>
    </source>
</evidence>
<dbReference type="Gene3D" id="3.50.50.60">
    <property type="entry name" value="FAD/NAD(P)-binding domain"/>
    <property type="match status" value="1"/>
</dbReference>
<dbReference type="AlphaFoldDB" id="A0A918Z3R0"/>
<organism evidence="9 10">
    <name type="scientific">Streptomyces capitiformicae</name>
    <dbReference type="NCBI Taxonomy" id="2014920"/>
    <lineage>
        <taxon>Bacteria</taxon>
        <taxon>Bacillati</taxon>
        <taxon>Actinomycetota</taxon>
        <taxon>Actinomycetes</taxon>
        <taxon>Kitasatosporales</taxon>
        <taxon>Streptomycetaceae</taxon>
        <taxon>Streptomyces</taxon>
    </lineage>
</organism>
<dbReference type="SUPFAM" id="SSF51905">
    <property type="entry name" value="FAD/NAD(P)-binding domain"/>
    <property type="match status" value="1"/>
</dbReference>
<evidence type="ECO:0000256" key="3">
    <source>
        <dbReference type="ARBA" id="ARBA00022827"/>
    </source>
</evidence>
<evidence type="ECO:0000256" key="2">
    <source>
        <dbReference type="ARBA" id="ARBA00022630"/>
    </source>
</evidence>
<dbReference type="SUPFAM" id="SSF56425">
    <property type="entry name" value="Succinate dehydrogenase/fumarate reductase flavoprotein, catalytic domain"/>
    <property type="match status" value="1"/>
</dbReference>
<dbReference type="InterPro" id="IPR003953">
    <property type="entry name" value="FAD-dep_OxRdtase_2_FAD-bd"/>
</dbReference>
<evidence type="ECO:0000256" key="6">
    <source>
        <dbReference type="SAM" id="MobiDB-lite"/>
    </source>
</evidence>
<feature type="domain" description="Fumarate reductase/succinate dehydrogenase flavoprotein-like C-terminal" evidence="8">
    <location>
        <begin position="503"/>
        <end position="598"/>
    </location>
</feature>
<dbReference type="EMBL" id="BNAT01000018">
    <property type="protein sequence ID" value="GHE32870.1"/>
    <property type="molecule type" value="Genomic_DNA"/>
</dbReference>
<dbReference type="InterPro" id="IPR015939">
    <property type="entry name" value="Fum_Rdtase/Succ_DH_flav-like_C"/>
</dbReference>
<keyword evidence="10" id="KW-1185">Reference proteome</keyword>